<dbReference type="OrthoDB" id="9811352at2"/>
<name>A0A0A0EQB5_9GAMM</name>
<comment type="caution">
    <text evidence="1">The sequence shown here is derived from an EMBL/GenBank/DDBJ whole genome shotgun (WGS) entry which is preliminary data.</text>
</comment>
<protein>
    <submittedName>
        <fullName evidence="1">Alkyl hydroperoxide reductase</fullName>
    </submittedName>
</protein>
<dbReference type="AlphaFoldDB" id="A0A0A0EQB5"/>
<organism evidence="1 2">
    <name type="scientific">Lysobacter concretionis Ko07 = DSM 16239</name>
    <dbReference type="NCBI Taxonomy" id="1122185"/>
    <lineage>
        <taxon>Bacteria</taxon>
        <taxon>Pseudomonadati</taxon>
        <taxon>Pseudomonadota</taxon>
        <taxon>Gammaproteobacteria</taxon>
        <taxon>Lysobacterales</taxon>
        <taxon>Lysobacteraceae</taxon>
        <taxon>Novilysobacter</taxon>
    </lineage>
</organism>
<evidence type="ECO:0000313" key="2">
    <source>
        <dbReference type="Proteomes" id="UP000030017"/>
    </source>
</evidence>
<dbReference type="PANTHER" id="PTHR42852:SF13">
    <property type="entry name" value="PROTEIN DIPZ"/>
    <property type="match status" value="1"/>
</dbReference>
<gene>
    <name evidence="1" type="ORF">N792_04700</name>
</gene>
<dbReference type="InterPro" id="IPR050553">
    <property type="entry name" value="Thioredoxin_ResA/DsbE_sf"/>
</dbReference>
<dbReference type="PANTHER" id="PTHR42852">
    <property type="entry name" value="THIOL:DISULFIDE INTERCHANGE PROTEIN DSBE"/>
    <property type="match status" value="1"/>
</dbReference>
<accession>A0A0A0EQB5</accession>
<dbReference type="RefSeq" id="WP_036192649.1">
    <property type="nucleotide sequence ID" value="NZ_AVPS01000003.1"/>
</dbReference>
<reference evidence="1 2" key="1">
    <citation type="submission" date="2013-08" db="EMBL/GenBank/DDBJ databases">
        <title>Genome sequencing of Lysobacter.</title>
        <authorList>
            <person name="Zhang S."/>
            <person name="Wang G."/>
        </authorList>
    </citation>
    <scope>NUCLEOTIDE SEQUENCE [LARGE SCALE GENOMIC DNA]</scope>
    <source>
        <strain evidence="1 2">Ko07</strain>
    </source>
</reference>
<dbReference type="EMBL" id="AVPS01000003">
    <property type="protein sequence ID" value="KGM52395.1"/>
    <property type="molecule type" value="Genomic_DNA"/>
</dbReference>
<dbReference type="eggNOG" id="COG0526">
    <property type="taxonomic scope" value="Bacteria"/>
</dbReference>
<sequence length="160" mass="17256">MTPPLAPSWSVSQWFNAGPDLGLASLRGRPVFLHAFQMLCPGCVQHAVPQSLKVAAAFADTDLAVIGLHTVFEHHGVMGPDALQVFLHENRIGYPVGVDAYRDDDPSTHPLPLTMQAYAMQGTPTLCLIDRRGRLRARHFGLLDDLALGAQIGALLAEPA</sequence>
<proteinExistence type="predicted"/>
<keyword evidence="2" id="KW-1185">Reference proteome</keyword>
<dbReference type="SUPFAM" id="SSF52833">
    <property type="entry name" value="Thioredoxin-like"/>
    <property type="match status" value="1"/>
</dbReference>
<dbReference type="InterPro" id="IPR036249">
    <property type="entry name" value="Thioredoxin-like_sf"/>
</dbReference>
<evidence type="ECO:0000313" key="1">
    <source>
        <dbReference type="EMBL" id="KGM52395.1"/>
    </source>
</evidence>
<dbReference type="STRING" id="1122185.N792_04700"/>
<dbReference type="Proteomes" id="UP000030017">
    <property type="component" value="Unassembled WGS sequence"/>
</dbReference>
<dbReference type="Gene3D" id="3.40.30.10">
    <property type="entry name" value="Glutaredoxin"/>
    <property type="match status" value="1"/>
</dbReference>